<comment type="similarity">
    <text evidence="1">Belongs to the bactofilin family.</text>
</comment>
<keyword evidence="4" id="KW-1185">Reference proteome</keyword>
<proteinExistence type="inferred from homology"/>
<sequence>MFNSKKQKHRKAARIDTLIGENTHIKGDIHFSGGLRIDGVITGNITADEGEAALLTLSEKGRIEGEIRVPFQLINGDVKGHIYSSEHVELAAKARINGNVFYKLLEVAMGSEVNGQLIHVGEAEQSDLNLDHTPTDPNLNLEQKS</sequence>
<feature type="compositionally biased region" description="Polar residues" evidence="2">
    <location>
        <begin position="135"/>
        <end position="145"/>
    </location>
</feature>
<accession>A0A1E3GVV9</accession>
<evidence type="ECO:0000313" key="4">
    <source>
        <dbReference type="Proteomes" id="UP000094379"/>
    </source>
</evidence>
<dbReference type="Pfam" id="PF04519">
    <property type="entry name" value="Bactofilin"/>
    <property type="match status" value="1"/>
</dbReference>
<dbReference type="EMBL" id="MCRI01000001">
    <property type="protein sequence ID" value="ODN68177.1"/>
    <property type="molecule type" value="Genomic_DNA"/>
</dbReference>
<feature type="region of interest" description="Disordered" evidence="2">
    <location>
        <begin position="125"/>
        <end position="145"/>
    </location>
</feature>
<dbReference type="RefSeq" id="WP_069294758.1">
    <property type="nucleotide sequence ID" value="NZ_MCRI01000001.1"/>
</dbReference>
<dbReference type="PANTHER" id="PTHR35024:SF4">
    <property type="entry name" value="POLYMER-FORMING CYTOSKELETAL PROTEIN"/>
    <property type="match status" value="1"/>
</dbReference>
<name>A0A1E3GVV9_9GAMM</name>
<reference evidence="3 4" key="1">
    <citation type="submission" date="2016-07" db="EMBL/GenBank/DDBJ databases">
        <title>Draft Genome Sequence of Methylophaga muralis Bur 1.</title>
        <authorList>
            <person name="Vasilenko O.V."/>
            <person name="Doronina N.V."/>
            <person name="Shmareva M.N."/>
            <person name="Tarlachkov S.V."/>
            <person name="Mustakhimov I."/>
            <person name="Trotsenko Y.A."/>
        </authorList>
    </citation>
    <scope>NUCLEOTIDE SEQUENCE [LARGE SCALE GENOMIC DNA]</scope>
    <source>
        <strain evidence="3 4">Bur 1</strain>
    </source>
</reference>
<dbReference type="AlphaFoldDB" id="A0A1E3GVV9"/>
<dbReference type="Proteomes" id="UP000094379">
    <property type="component" value="Unassembled WGS sequence"/>
</dbReference>
<dbReference type="PANTHER" id="PTHR35024">
    <property type="entry name" value="HYPOTHETICAL CYTOSOLIC PROTEIN"/>
    <property type="match status" value="1"/>
</dbReference>
<gene>
    <name evidence="3" type="ORF">A9E74_00149</name>
</gene>
<evidence type="ECO:0000256" key="1">
    <source>
        <dbReference type="ARBA" id="ARBA00044755"/>
    </source>
</evidence>
<evidence type="ECO:0000256" key="2">
    <source>
        <dbReference type="SAM" id="MobiDB-lite"/>
    </source>
</evidence>
<evidence type="ECO:0000313" key="3">
    <source>
        <dbReference type="EMBL" id="ODN68177.1"/>
    </source>
</evidence>
<dbReference type="STRING" id="291169.A9E74_00149"/>
<protein>
    <submittedName>
        <fullName evidence="3">Polymer-forming cytoskeletal</fullName>
    </submittedName>
</protein>
<organism evidence="3 4">
    <name type="scientific">Methylophaga muralis</name>
    <dbReference type="NCBI Taxonomy" id="291169"/>
    <lineage>
        <taxon>Bacteria</taxon>
        <taxon>Pseudomonadati</taxon>
        <taxon>Pseudomonadota</taxon>
        <taxon>Gammaproteobacteria</taxon>
        <taxon>Thiotrichales</taxon>
        <taxon>Piscirickettsiaceae</taxon>
        <taxon>Methylophaga</taxon>
    </lineage>
</organism>
<dbReference type="PATRIC" id="fig|291169.3.peg.150"/>
<dbReference type="InterPro" id="IPR007607">
    <property type="entry name" value="BacA/B"/>
</dbReference>
<comment type="caution">
    <text evidence="3">The sequence shown here is derived from an EMBL/GenBank/DDBJ whole genome shotgun (WGS) entry which is preliminary data.</text>
</comment>